<feature type="domain" description="HTH tetR-type" evidence="3">
    <location>
        <begin position="7"/>
        <end position="67"/>
    </location>
</feature>
<evidence type="ECO:0000256" key="2">
    <source>
        <dbReference type="PROSITE-ProRule" id="PRU00335"/>
    </source>
</evidence>
<dbReference type="EMBL" id="MTSE01000044">
    <property type="protein sequence ID" value="OUJ68714.1"/>
    <property type="molecule type" value="Genomic_DNA"/>
</dbReference>
<dbReference type="OrthoDB" id="9789566at2"/>
<evidence type="ECO:0000259" key="3">
    <source>
        <dbReference type="PROSITE" id="PS50977"/>
    </source>
</evidence>
<dbReference type="SUPFAM" id="SSF46689">
    <property type="entry name" value="Homeodomain-like"/>
    <property type="match status" value="1"/>
</dbReference>
<gene>
    <name evidence="4" type="ORF">BXP70_27485</name>
</gene>
<comment type="caution">
    <text evidence="4">The sequence shown here is derived from an EMBL/GenBank/DDBJ whole genome shotgun (WGS) entry which is preliminary data.</text>
</comment>
<evidence type="ECO:0000313" key="5">
    <source>
        <dbReference type="Proteomes" id="UP000194873"/>
    </source>
</evidence>
<dbReference type="PROSITE" id="PS50977">
    <property type="entry name" value="HTH_TETR_2"/>
    <property type="match status" value="1"/>
</dbReference>
<dbReference type="PRINTS" id="PR00455">
    <property type="entry name" value="HTHTETR"/>
</dbReference>
<dbReference type="RefSeq" id="WP_086597317.1">
    <property type="nucleotide sequence ID" value="NZ_MTSE01000044.1"/>
</dbReference>
<feature type="DNA-binding region" description="H-T-H motif" evidence="2">
    <location>
        <begin position="30"/>
        <end position="49"/>
    </location>
</feature>
<dbReference type="InterPro" id="IPR036271">
    <property type="entry name" value="Tet_transcr_reg_TetR-rel_C_sf"/>
</dbReference>
<dbReference type="PANTHER" id="PTHR30328:SF54">
    <property type="entry name" value="HTH-TYPE TRANSCRIPTIONAL REPRESSOR SCO4008"/>
    <property type="match status" value="1"/>
</dbReference>
<name>A0A243W749_9BACT</name>
<protein>
    <recommendedName>
        <fullName evidence="3">HTH tetR-type domain-containing protein</fullName>
    </recommendedName>
</protein>
<dbReference type="Pfam" id="PF00440">
    <property type="entry name" value="TetR_N"/>
    <property type="match status" value="1"/>
</dbReference>
<keyword evidence="1 2" id="KW-0238">DNA-binding</keyword>
<proteinExistence type="predicted"/>
<dbReference type="InterPro" id="IPR050109">
    <property type="entry name" value="HTH-type_TetR-like_transc_reg"/>
</dbReference>
<dbReference type="Proteomes" id="UP000194873">
    <property type="component" value="Unassembled WGS sequence"/>
</dbReference>
<keyword evidence="5" id="KW-1185">Reference proteome</keyword>
<dbReference type="AlphaFoldDB" id="A0A243W749"/>
<evidence type="ECO:0000313" key="4">
    <source>
        <dbReference type="EMBL" id="OUJ68714.1"/>
    </source>
</evidence>
<dbReference type="Gene3D" id="1.10.357.10">
    <property type="entry name" value="Tetracycline Repressor, domain 2"/>
    <property type="match status" value="1"/>
</dbReference>
<sequence length="205" mass="22947">MPAQAKPTSEVLILDAAQAVFLERGLTGARMQEIADRAGINKAMLHYYFRSKEKLFEVVVSRAIGGAMPQLFELLESEADLFAKIYQVSSFYLDFISRNTFLPLFIVDGINRNPQFFFASVVQTNQPRLQRFFQQVEEAVAAGRIRPISGLQLLINIVSLIVFPFLAKPLYQVAAGFSEEAFAAEMARRRAEVPDLVINGLQLGI</sequence>
<accession>A0A243W749</accession>
<reference evidence="4 5" key="1">
    <citation type="submission" date="2017-01" db="EMBL/GenBank/DDBJ databases">
        <title>A new Hymenobacter.</title>
        <authorList>
            <person name="Liang Y."/>
            <person name="Feng F."/>
        </authorList>
    </citation>
    <scope>NUCLEOTIDE SEQUENCE [LARGE SCALE GENOMIC DNA]</scope>
    <source>
        <strain evidence="4">MIMBbqt21</strain>
    </source>
</reference>
<organism evidence="4 5">
    <name type="scientific">Hymenobacter crusticola</name>
    <dbReference type="NCBI Taxonomy" id="1770526"/>
    <lineage>
        <taxon>Bacteria</taxon>
        <taxon>Pseudomonadati</taxon>
        <taxon>Bacteroidota</taxon>
        <taxon>Cytophagia</taxon>
        <taxon>Cytophagales</taxon>
        <taxon>Hymenobacteraceae</taxon>
        <taxon>Hymenobacter</taxon>
    </lineage>
</organism>
<evidence type="ECO:0000256" key="1">
    <source>
        <dbReference type="ARBA" id="ARBA00023125"/>
    </source>
</evidence>
<dbReference type="GO" id="GO:0003677">
    <property type="term" value="F:DNA binding"/>
    <property type="evidence" value="ECO:0007669"/>
    <property type="project" value="UniProtKB-UniRule"/>
</dbReference>
<dbReference type="PANTHER" id="PTHR30328">
    <property type="entry name" value="TRANSCRIPTIONAL REPRESSOR"/>
    <property type="match status" value="1"/>
</dbReference>
<dbReference type="SUPFAM" id="SSF48498">
    <property type="entry name" value="Tetracyclin repressor-like, C-terminal domain"/>
    <property type="match status" value="1"/>
</dbReference>
<dbReference type="InterPro" id="IPR001647">
    <property type="entry name" value="HTH_TetR"/>
</dbReference>
<dbReference type="InterPro" id="IPR009057">
    <property type="entry name" value="Homeodomain-like_sf"/>
</dbReference>